<organism evidence="7">
    <name type="scientific">marine metagenome</name>
    <dbReference type="NCBI Taxonomy" id="408172"/>
    <lineage>
        <taxon>unclassified sequences</taxon>
        <taxon>metagenomes</taxon>
        <taxon>ecological metagenomes</taxon>
    </lineage>
</organism>
<keyword evidence="2" id="KW-0808">Transferase</keyword>
<feature type="domain" description="Transketolase N-terminal" evidence="5">
    <location>
        <begin position="10"/>
        <end position="272"/>
    </location>
</feature>
<feature type="domain" description="Transketolase-like pyrimidine-binding" evidence="6">
    <location>
        <begin position="307"/>
        <end position="389"/>
    </location>
</feature>
<name>A0A382K4D7_9ZZZZ</name>
<dbReference type="CDD" id="cd02012">
    <property type="entry name" value="TPP_TK"/>
    <property type="match status" value="1"/>
</dbReference>
<dbReference type="InterPro" id="IPR049557">
    <property type="entry name" value="Transketolase_CS"/>
</dbReference>
<dbReference type="PROSITE" id="PS00801">
    <property type="entry name" value="TRANSKETOLASE_1"/>
    <property type="match status" value="1"/>
</dbReference>
<dbReference type="InterPro" id="IPR029061">
    <property type="entry name" value="THDP-binding"/>
</dbReference>
<sequence>MTDLVEILEQKANDLRIHSITSTAAAGSGHPTTCMSCAEIISTLFFHAMRYDPKDPNNPNNDRFILSKGHAAPILYAAWAELGIVSREDLLDLRKIDSDLEGHPTPRLDWIDVATGSLGQGLSVGVGMAINSKYLDKTDYRVYVLLGDGETVEGSVWEAVALASYYQLNNLIGIVDVNGIGQSQRTMYESDIDSYCRRFESFGWRAIGVDGHNVEQILSAIDHVEENADKPTMIVAKTFKGKGVSFLEDADGWHGKAITGHQLDQALEELGQLSMQSSVEIDMPSIVSLPTPEIGEIVAPDYQIGEEVATRSGYGTALAKLGDANPLVVALDGDTKNSTYAQELMTNHSDRYFEMFIAEQNLVGAGIGLSKRGKVPFVSTFSAFFSRAY</sequence>
<dbReference type="CDD" id="cd07033">
    <property type="entry name" value="TPP_PYR_DXS_TK_like"/>
    <property type="match status" value="1"/>
</dbReference>
<dbReference type="PANTHER" id="PTHR43195">
    <property type="entry name" value="TRANSKETOLASE"/>
    <property type="match status" value="1"/>
</dbReference>
<evidence type="ECO:0000256" key="2">
    <source>
        <dbReference type="ARBA" id="ARBA00022679"/>
    </source>
</evidence>
<dbReference type="GO" id="GO:0030976">
    <property type="term" value="F:thiamine pyrophosphate binding"/>
    <property type="evidence" value="ECO:0007669"/>
    <property type="project" value="TreeGrafter"/>
</dbReference>
<dbReference type="InterPro" id="IPR005475">
    <property type="entry name" value="Transketolase-like_Pyr-bd"/>
</dbReference>
<dbReference type="SUPFAM" id="SSF52518">
    <property type="entry name" value="Thiamin diphosphate-binding fold (THDP-binding)"/>
    <property type="match status" value="2"/>
</dbReference>
<evidence type="ECO:0000256" key="3">
    <source>
        <dbReference type="ARBA" id="ARBA00022723"/>
    </source>
</evidence>
<dbReference type="Gene3D" id="3.40.50.970">
    <property type="match status" value="2"/>
</dbReference>
<keyword evidence="3" id="KW-0479">Metal-binding</keyword>
<dbReference type="GO" id="GO:0004802">
    <property type="term" value="F:transketolase activity"/>
    <property type="evidence" value="ECO:0007669"/>
    <property type="project" value="TreeGrafter"/>
</dbReference>
<gene>
    <name evidence="7" type="ORF">METZ01_LOCUS271883</name>
</gene>
<dbReference type="InterPro" id="IPR051424">
    <property type="entry name" value="Transketolase-like"/>
</dbReference>
<reference evidence="7" key="1">
    <citation type="submission" date="2018-05" db="EMBL/GenBank/DDBJ databases">
        <authorList>
            <person name="Lanie J.A."/>
            <person name="Ng W.-L."/>
            <person name="Kazmierczak K.M."/>
            <person name="Andrzejewski T.M."/>
            <person name="Davidsen T.M."/>
            <person name="Wayne K.J."/>
            <person name="Tettelin H."/>
            <person name="Glass J.I."/>
            <person name="Rusch D."/>
            <person name="Podicherti R."/>
            <person name="Tsui H.-C.T."/>
            <person name="Winkler M.E."/>
        </authorList>
    </citation>
    <scope>NUCLEOTIDE SEQUENCE</scope>
</reference>
<comment type="cofactor">
    <cofactor evidence="1">
        <name>thiamine diphosphate</name>
        <dbReference type="ChEBI" id="CHEBI:58937"/>
    </cofactor>
</comment>
<keyword evidence="4" id="KW-0786">Thiamine pyrophosphate</keyword>
<evidence type="ECO:0000313" key="7">
    <source>
        <dbReference type="EMBL" id="SVC19029.1"/>
    </source>
</evidence>
<evidence type="ECO:0000259" key="6">
    <source>
        <dbReference type="Pfam" id="PF02779"/>
    </source>
</evidence>
<dbReference type="Pfam" id="PF02779">
    <property type="entry name" value="Transket_pyr"/>
    <property type="match status" value="1"/>
</dbReference>
<feature type="non-terminal residue" evidence="7">
    <location>
        <position position="389"/>
    </location>
</feature>
<evidence type="ECO:0000256" key="1">
    <source>
        <dbReference type="ARBA" id="ARBA00001964"/>
    </source>
</evidence>
<dbReference type="AlphaFoldDB" id="A0A382K4D7"/>
<evidence type="ECO:0000259" key="5">
    <source>
        <dbReference type="Pfam" id="PF00456"/>
    </source>
</evidence>
<dbReference type="PANTHER" id="PTHR43195:SF1">
    <property type="entry name" value="FI06132P-RELATED"/>
    <property type="match status" value="1"/>
</dbReference>
<protein>
    <submittedName>
        <fullName evidence="7">Uncharacterized protein</fullName>
    </submittedName>
</protein>
<accession>A0A382K4D7</accession>
<dbReference type="NCBIfam" id="NF004559">
    <property type="entry name" value="PRK05899.2-5"/>
    <property type="match status" value="1"/>
</dbReference>
<dbReference type="Pfam" id="PF00456">
    <property type="entry name" value="Transketolase_N"/>
    <property type="match status" value="1"/>
</dbReference>
<dbReference type="EMBL" id="UINC01078190">
    <property type="protein sequence ID" value="SVC19029.1"/>
    <property type="molecule type" value="Genomic_DNA"/>
</dbReference>
<evidence type="ECO:0000256" key="4">
    <source>
        <dbReference type="ARBA" id="ARBA00023052"/>
    </source>
</evidence>
<dbReference type="InterPro" id="IPR005474">
    <property type="entry name" value="Transketolase_N"/>
</dbReference>
<dbReference type="GO" id="GO:0046872">
    <property type="term" value="F:metal ion binding"/>
    <property type="evidence" value="ECO:0007669"/>
    <property type="project" value="UniProtKB-KW"/>
</dbReference>
<proteinExistence type="predicted"/>